<dbReference type="VEuPathDB" id="VectorBase:GPAI006091"/>
<evidence type="ECO:0000256" key="1">
    <source>
        <dbReference type="SAM" id="MobiDB-lite"/>
    </source>
</evidence>
<dbReference type="EnsemblMetazoa" id="GPAI006091-RA">
    <property type="protein sequence ID" value="GPAI006091-PA"/>
    <property type="gene ID" value="GPAI006091"/>
</dbReference>
<proteinExistence type="predicted"/>
<name>A0A1A9Z7A8_GLOPL</name>
<sequence>MGVAIDQVELFSQLIMLYFEFLSTIGVIADGSFTTGINKPGAYFCHDVCNNRTPPPSPPSPPTTEEQQSTTRTDGRNEVWAELEETGRISLQSNIYARIFENSEILNKTSLSTFGGWTKS</sequence>
<evidence type="ECO:0000313" key="3">
    <source>
        <dbReference type="Proteomes" id="UP000092445"/>
    </source>
</evidence>
<organism evidence="2 3">
    <name type="scientific">Glossina pallidipes</name>
    <name type="common">Tsetse fly</name>
    <dbReference type="NCBI Taxonomy" id="7398"/>
    <lineage>
        <taxon>Eukaryota</taxon>
        <taxon>Metazoa</taxon>
        <taxon>Ecdysozoa</taxon>
        <taxon>Arthropoda</taxon>
        <taxon>Hexapoda</taxon>
        <taxon>Insecta</taxon>
        <taxon>Pterygota</taxon>
        <taxon>Neoptera</taxon>
        <taxon>Endopterygota</taxon>
        <taxon>Diptera</taxon>
        <taxon>Brachycera</taxon>
        <taxon>Muscomorpha</taxon>
        <taxon>Hippoboscoidea</taxon>
        <taxon>Glossinidae</taxon>
        <taxon>Glossina</taxon>
    </lineage>
</organism>
<dbReference type="Proteomes" id="UP000092445">
    <property type="component" value="Unassembled WGS sequence"/>
</dbReference>
<feature type="region of interest" description="Disordered" evidence="1">
    <location>
        <begin position="49"/>
        <end position="77"/>
    </location>
</feature>
<protein>
    <submittedName>
        <fullName evidence="2">Uncharacterized protein</fullName>
    </submittedName>
</protein>
<reference evidence="3" key="1">
    <citation type="submission" date="2014-03" db="EMBL/GenBank/DDBJ databases">
        <authorList>
            <person name="Aksoy S."/>
            <person name="Warren W."/>
            <person name="Wilson R.K."/>
        </authorList>
    </citation>
    <scope>NUCLEOTIDE SEQUENCE [LARGE SCALE GENOMIC DNA]</scope>
    <source>
        <strain evidence="3">IAEA</strain>
    </source>
</reference>
<evidence type="ECO:0000313" key="2">
    <source>
        <dbReference type="EnsemblMetazoa" id="GPAI006091-PA"/>
    </source>
</evidence>
<feature type="compositionally biased region" description="Pro residues" evidence="1">
    <location>
        <begin position="53"/>
        <end position="62"/>
    </location>
</feature>
<accession>A0A1A9Z7A8</accession>
<feature type="compositionally biased region" description="Low complexity" evidence="1">
    <location>
        <begin position="63"/>
        <end position="72"/>
    </location>
</feature>
<dbReference type="AlphaFoldDB" id="A0A1A9Z7A8"/>
<keyword evidence="3" id="KW-1185">Reference proteome</keyword>
<reference evidence="2" key="2">
    <citation type="submission" date="2020-05" db="UniProtKB">
        <authorList>
            <consortium name="EnsemblMetazoa"/>
        </authorList>
    </citation>
    <scope>IDENTIFICATION</scope>
    <source>
        <strain evidence="2">IAEA</strain>
    </source>
</reference>